<comment type="caution">
    <text evidence="1">The sequence shown here is derived from an EMBL/GenBank/DDBJ whole genome shotgun (WGS) entry which is preliminary data.</text>
</comment>
<evidence type="ECO:0008006" key="3">
    <source>
        <dbReference type="Google" id="ProtNLM"/>
    </source>
</evidence>
<dbReference type="OrthoDB" id="4777439at2759"/>
<protein>
    <recommendedName>
        <fullName evidence="3">Protein kinase domain-containing protein</fullName>
    </recommendedName>
</protein>
<dbReference type="EMBL" id="JANBPU010000439">
    <property type="protein sequence ID" value="KAJ1911520.1"/>
    <property type="molecule type" value="Genomic_DNA"/>
</dbReference>
<evidence type="ECO:0000313" key="1">
    <source>
        <dbReference type="EMBL" id="KAJ1911520.1"/>
    </source>
</evidence>
<dbReference type="Proteomes" id="UP001150538">
    <property type="component" value="Unassembled WGS sequence"/>
</dbReference>
<dbReference type="AlphaFoldDB" id="A0A9W8DNF2"/>
<dbReference type="SUPFAM" id="SSF56112">
    <property type="entry name" value="Protein kinase-like (PK-like)"/>
    <property type="match status" value="1"/>
</dbReference>
<organism evidence="1 2">
    <name type="scientific">Mycoemilia scoparia</name>
    <dbReference type="NCBI Taxonomy" id="417184"/>
    <lineage>
        <taxon>Eukaryota</taxon>
        <taxon>Fungi</taxon>
        <taxon>Fungi incertae sedis</taxon>
        <taxon>Zoopagomycota</taxon>
        <taxon>Kickxellomycotina</taxon>
        <taxon>Kickxellomycetes</taxon>
        <taxon>Kickxellales</taxon>
        <taxon>Kickxellaceae</taxon>
        <taxon>Mycoemilia</taxon>
    </lineage>
</organism>
<name>A0A9W8DNF2_9FUNG</name>
<proteinExistence type="predicted"/>
<dbReference type="InterPro" id="IPR011009">
    <property type="entry name" value="Kinase-like_dom_sf"/>
</dbReference>
<keyword evidence="2" id="KW-1185">Reference proteome</keyword>
<evidence type="ECO:0000313" key="2">
    <source>
        <dbReference type="Proteomes" id="UP001150538"/>
    </source>
</evidence>
<gene>
    <name evidence="1" type="ORF">H4219_005914</name>
</gene>
<sequence length="344" mass="38673">MMISNVSFLCGNAADSDNNDCQRISSMKVRVSAGQTIDVKELSKAEAYDIIYNTHSSSLVVGENYILDSTGFHISDQVEPLFESYDLTKIRDFGFDEDIPRTSIDVLAIDYQNGELGRGVFRCGSDGSKCVKLVEGRGSEEDFRFEVDNYLRLDGLECIPEFYGLVVMDDHGGNDDERFVVGILMESIEGVTIKQMLEDGIRVDSYNLCELLIQYCREVTERGVVLTDIKSSNVMFIRSDADGEDDLRLIDFGGGMTMGKCPEELLWSDECCAQFVLGLMMFEIISGRIVENYTEIYREDITGDDYEIVRKYVGIYSKLDLSSSYPASPNSLDSPMPLTDTEYY</sequence>
<dbReference type="Gene3D" id="3.30.200.20">
    <property type="entry name" value="Phosphorylase Kinase, domain 1"/>
    <property type="match status" value="1"/>
</dbReference>
<reference evidence="1" key="1">
    <citation type="submission" date="2022-07" db="EMBL/GenBank/DDBJ databases">
        <title>Phylogenomic reconstructions and comparative analyses of Kickxellomycotina fungi.</title>
        <authorList>
            <person name="Reynolds N.K."/>
            <person name="Stajich J.E."/>
            <person name="Barry K."/>
            <person name="Grigoriev I.V."/>
            <person name="Crous P."/>
            <person name="Smith M.E."/>
        </authorList>
    </citation>
    <scope>NUCLEOTIDE SEQUENCE</scope>
    <source>
        <strain evidence="1">NBRC 100468</strain>
    </source>
</reference>
<dbReference type="Gene3D" id="1.10.510.10">
    <property type="entry name" value="Transferase(Phosphotransferase) domain 1"/>
    <property type="match status" value="1"/>
</dbReference>
<accession>A0A9W8DNF2</accession>